<dbReference type="KEGG" id="kne:92180276"/>
<dbReference type="GeneID" id="92180276"/>
<dbReference type="Pfam" id="PF13621">
    <property type="entry name" value="Cupin_8"/>
    <property type="match status" value="1"/>
</dbReference>
<gene>
    <name evidence="3" type="ORF">IAR55_003018</name>
</gene>
<dbReference type="AlphaFoldDB" id="A0AAW0Z078"/>
<proteinExistence type="predicted"/>
<feature type="region of interest" description="Disordered" evidence="1">
    <location>
        <begin position="172"/>
        <end position="200"/>
    </location>
</feature>
<evidence type="ECO:0000313" key="4">
    <source>
        <dbReference type="Proteomes" id="UP001388673"/>
    </source>
</evidence>
<accession>A0AAW0Z078</accession>
<evidence type="ECO:0000313" key="3">
    <source>
        <dbReference type="EMBL" id="KAK8858788.1"/>
    </source>
</evidence>
<dbReference type="Gene3D" id="2.60.120.650">
    <property type="entry name" value="Cupin"/>
    <property type="match status" value="1"/>
</dbReference>
<comment type="caution">
    <text evidence="3">The sequence shown here is derived from an EMBL/GenBank/DDBJ whole genome shotgun (WGS) entry which is preliminary data.</text>
</comment>
<dbReference type="PANTHER" id="PTHR12461">
    <property type="entry name" value="HYPOXIA-INDUCIBLE FACTOR 1 ALPHA INHIBITOR-RELATED"/>
    <property type="match status" value="1"/>
</dbReference>
<dbReference type="Proteomes" id="UP001388673">
    <property type="component" value="Unassembled WGS sequence"/>
</dbReference>
<sequence>MNKKSHEIIRILRDEYLDGQLQTARDIAACGPAVLTVLTRSTRALCDHIPSTDDTEISGFRSSSSSPISLSHFEIRIGLKTLFTLASESINSIPFNLVPRHWLRLYTDTSLLLSLSDLILSDGPEDGSSKFWLESVRRLDMAIIVAGGIGEKRSGWIQHVIKEIQRVGFNGHTSSSLSPSSSSSSHTASDSAERPAKRPRIEPPLSSRLLYAPNPIPVLDGPPSVTKYLASHIDHPFIIRGYSSDAQFAFGSHWPALGRWRSAEYLLAQAGQGRVVPVEIGRAYDDSHWGQKIIPLERFLRRAGFKSDEDEDLAEDEAGSNDNDDDDDAPLYLAQYGLFDQFPDLAKDISYPDYVWSNPPVPPSIPSYEPPGTDDGVIVNVWIGSGGGEIVSPAHTDPYYNCYAQVLGQKRVWLAAPSSSPYMNAYGSTTTSAHDTSSVSEPDLAPDRAAAVEDEEDGLAEKYMTNTSKIPLLRPLSHDYDSFESMLKNGYPDFYEHVWPVSLEAVLQPGDLMVMPPGWWHAMKGEGEGPGWSVSMWY</sequence>
<name>A0AAW0Z078_9TREE</name>
<dbReference type="InterPro" id="IPR003347">
    <property type="entry name" value="JmjC_dom"/>
</dbReference>
<evidence type="ECO:0000259" key="2">
    <source>
        <dbReference type="PROSITE" id="PS51184"/>
    </source>
</evidence>
<protein>
    <recommendedName>
        <fullName evidence="2">JmjC domain-containing protein</fullName>
    </recommendedName>
</protein>
<dbReference type="InterPro" id="IPR041667">
    <property type="entry name" value="Cupin_8"/>
</dbReference>
<keyword evidence="4" id="KW-1185">Reference proteome</keyword>
<evidence type="ECO:0000256" key="1">
    <source>
        <dbReference type="SAM" id="MobiDB-lite"/>
    </source>
</evidence>
<dbReference type="PROSITE" id="PS51184">
    <property type="entry name" value="JMJC"/>
    <property type="match status" value="1"/>
</dbReference>
<organism evidence="3 4">
    <name type="scientific">Kwoniella newhampshirensis</name>
    <dbReference type="NCBI Taxonomy" id="1651941"/>
    <lineage>
        <taxon>Eukaryota</taxon>
        <taxon>Fungi</taxon>
        <taxon>Dikarya</taxon>
        <taxon>Basidiomycota</taxon>
        <taxon>Agaricomycotina</taxon>
        <taxon>Tremellomycetes</taxon>
        <taxon>Tremellales</taxon>
        <taxon>Cryptococcaceae</taxon>
        <taxon>Kwoniella</taxon>
    </lineage>
</organism>
<feature type="compositionally biased region" description="Basic and acidic residues" evidence="1">
    <location>
        <begin position="191"/>
        <end position="200"/>
    </location>
</feature>
<reference evidence="3 4" key="1">
    <citation type="journal article" date="2024" name="bioRxiv">
        <title>Comparative genomics of Cryptococcus and Kwoniella reveals pathogenesis evolution and contrasting karyotype dynamics via intercentromeric recombination or chromosome fusion.</title>
        <authorList>
            <person name="Coelho M.A."/>
            <person name="David-Palma M."/>
            <person name="Shea T."/>
            <person name="Bowers K."/>
            <person name="McGinley-Smith S."/>
            <person name="Mohammad A.W."/>
            <person name="Gnirke A."/>
            <person name="Yurkov A.M."/>
            <person name="Nowrousian M."/>
            <person name="Sun S."/>
            <person name="Cuomo C.A."/>
            <person name="Heitman J."/>
        </authorList>
    </citation>
    <scope>NUCLEOTIDE SEQUENCE [LARGE SCALE GENOMIC DNA]</scope>
    <source>
        <strain evidence="3 4">CBS 13917</strain>
    </source>
</reference>
<dbReference type="SUPFAM" id="SSF51197">
    <property type="entry name" value="Clavaminate synthase-like"/>
    <property type="match status" value="1"/>
</dbReference>
<dbReference type="PANTHER" id="PTHR12461:SF94">
    <property type="entry name" value="JMJC DOMAIN-CONTAINING PROTEIN"/>
    <property type="match status" value="1"/>
</dbReference>
<dbReference type="EMBL" id="JBCAWK010000005">
    <property type="protein sequence ID" value="KAK8858788.1"/>
    <property type="molecule type" value="Genomic_DNA"/>
</dbReference>
<feature type="domain" description="JmjC" evidence="2">
    <location>
        <begin position="331"/>
        <end position="538"/>
    </location>
</feature>
<dbReference type="RefSeq" id="XP_066803629.1">
    <property type="nucleotide sequence ID" value="XM_066946128.1"/>
</dbReference>
<feature type="compositionally biased region" description="Low complexity" evidence="1">
    <location>
        <begin position="174"/>
        <end position="190"/>
    </location>
</feature>